<name>Q17155_9BIVA</name>
<dbReference type="PROSITE" id="PS01033">
    <property type="entry name" value="GLOBIN"/>
    <property type="match status" value="1"/>
</dbReference>
<protein>
    <submittedName>
        <fullName evidence="8">Alpha chain of the tetrameric hemoglobin (Intracellular)</fullName>
    </submittedName>
</protein>
<evidence type="ECO:0000256" key="5">
    <source>
        <dbReference type="ARBA" id="ARBA00023004"/>
    </source>
</evidence>
<dbReference type="GO" id="GO:0020037">
    <property type="term" value="F:heme binding"/>
    <property type="evidence" value="ECO:0007669"/>
    <property type="project" value="InterPro"/>
</dbReference>
<dbReference type="GO" id="GO:0005344">
    <property type="term" value="F:oxygen carrier activity"/>
    <property type="evidence" value="ECO:0007669"/>
    <property type="project" value="UniProtKB-KW"/>
</dbReference>
<evidence type="ECO:0000256" key="3">
    <source>
        <dbReference type="ARBA" id="ARBA00022621"/>
    </source>
</evidence>
<accession>Q17155</accession>
<dbReference type="InterPro" id="IPR050532">
    <property type="entry name" value="Globin-like_OT"/>
</dbReference>
<proteinExistence type="evidence at transcript level"/>
<feature type="domain" description="Globin" evidence="7">
    <location>
        <begin position="19"/>
        <end position="163"/>
    </location>
</feature>
<sequence length="163" mass="18323">MADEEQIAKAVFKEAKALCDSDAAKENLRSSFKILANDIESSGLQLMKNLFTSHPDTLGYFARFKDVSLGKQNWQLRGHAITLMYALMNFVDALDEPDRLKCVVLKFAVNHNNRSISPQVFGKINGPMDLLLKQRMGKYYNRETANAWKQLVGVVQAALTTPN</sequence>
<evidence type="ECO:0000313" key="8">
    <source>
        <dbReference type="EMBL" id="BAA09966.1"/>
    </source>
</evidence>
<dbReference type="PANTHER" id="PTHR46458:SF1">
    <property type="entry name" value="GEO09476P1"/>
    <property type="match status" value="1"/>
</dbReference>
<organism evidence="8">
    <name type="scientific">Barbatia trapezina</name>
    <dbReference type="NCBI Taxonomy" id="2784309"/>
    <lineage>
        <taxon>Eukaryota</taxon>
        <taxon>Metazoa</taxon>
        <taxon>Spiralia</taxon>
        <taxon>Lophotrochozoa</taxon>
        <taxon>Mollusca</taxon>
        <taxon>Bivalvia</taxon>
        <taxon>Autobranchia</taxon>
        <taxon>Pteriomorphia</taxon>
        <taxon>Arcoida</taxon>
        <taxon>Arcoidea</taxon>
        <taxon>Arcidae</taxon>
        <taxon>Barbatia</taxon>
    </lineage>
</organism>
<dbReference type="GO" id="GO:0019825">
    <property type="term" value="F:oxygen binding"/>
    <property type="evidence" value="ECO:0007669"/>
    <property type="project" value="InterPro"/>
</dbReference>
<keyword evidence="5" id="KW-0408">Iron</keyword>
<evidence type="ECO:0000256" key="2">
    <source>
        <dbReference type="ARBA" id="ARBA00022617"/>
    </source>
</evidence>
<dbReference type="PRINTS" id="PR00611">
    <property type="entry name" value="ERYTHCRUORIN"/>
</dbReference>
<dbReference type="InterPro" id="IPR000971">
    <property type="entry name" value="Globin"/>
</dbReference>
<dbReference type="AlphaFoldDB" id="Q17155"/>
<dbReference type="InterPro" id="IPR009050">
    <property type="entry name" value="Globin-like_sf"/>
</dbReference>
<keyword evidence="3 6" id="KW-0561">Oxygen transport</keyword>
<evidence type="ECO:0000256" key="6">
    <source>
        <dbReference type="RuleBase" id="RU000356"/>
    </source>
</evidence>
<dbReference type="GO" id="GO:0005833">
    <property type="term" value="C:hemoglobin complex"/>
    <property type="evidence" value="ECO:0007669"/>
    <property type="project" value="InterPro"/>
</dbReference>
<dbReference type="InterPro" id="IPR012292">
    <property type="entry name" value="Globin/Proto"/>
</dbReference>
<dbReference type="Pfam" id="PF00042">
    <property type="entry name" value="Globin"/>
    <property type="match status" value="1"/>
</dbReference>
<evidence type="ECO:0000256" key="1">
    <source>
        <dbReference type="ARBA" id="ARBA00022448"/>
    </source>
</evidence>
<dbReference type="EMBL" id="D63933">
    <property type="protein sequence ID" value="BAA09966.1"/>
    <property type="molecule type" value="mRNA"/>
</dbReference>
<comment type="similarity">
    <text evidence="6">Belongs to the globin family.</text>
</comment>
<dbReference type="InterPro" id="IPR002336">
    <property type="entry name" value="Erythrocruorin"/>
</dbReference>
<keyword evidence="2 6" id="KW-0349">Heme</keyword>
<dbReference type="SUPFAM" id="SSF46458">
    <property type="entry name" value="Globin-like"/>
    <property type="match status" value="1"/>
</dbReference>
<reference evidence="8" key="1">
    <citation type="journal article" date="1996" name="Biochem. J.">
        <title>Two-domain hemoglobin of the blood clam Barbatia lima resulted from the recent gene duplication of the single-domain delta chain.</title>
        <authorList>
            <person name="Suzuki T."/>
            <person name="Kawasaki Y."/>
            <person name="Arita T."/>
        </authorList>
    </citation>
    <scope>NUCLEOTIDE SEQUENCE</scope>
</reference>
<dbReference type="Gene3D" id="1.10.490.10">
    <property type="entry name" value="Globins"/>
    <property type="match status" value="1"/>
</dbReference>
<dbReference type="GO" id="GO:0005576">
    <property type="term" value="C:extracellular region"/>
    <property type="evidence" value="ECO:0007669"/>
    <property type="project" value="InterPro"/>
</dbReference>
<evidence type="ECO:0000256" key="4">
    <source>
        <dbReference type="ARBA" id="ARBA00022723"/>
    </source>
</evidence>
<dbReference type="InterPro" id="IPR044399">
    <property type="entry name" value="Mb-like_M"/>
</dbReference>
<dbReference type="CDD" id="cd01040">
    <property type="entry name" value="Mb-like"/>
    <property type="match status" value="1"/>
</dbReference>
<evidence type="ECO:0000259" key="7">
    <source>
        <dbReference type="PROSITE" id="PS01033"/>
    </source>
</evidence>
<keyword evidence="1 6" id="KW-0813">Transport</keyword>
<dbReference type="PIR" id="S61520">
    <property type="entry name" value="S61520"/>
</dbReference>
<dbReference type="PANTHER" id="PTHR46458">
    <property type="entry name" value="BLR2807 PROTEIN"/>
    <property type="match status" value="1"/>
</dbReference>
<keyword evidence="4" id="KW-0479">Metal-binding</keyword>
<dbReference type="GO" id="GO:0046872">
    <property type="term" value="F:metal ion binding"/>
    <property type="evidence" value="ECO:0007669"/>
    <property type="project" value="UniProtKB-KW"/>
</dbReference>